<evidence type="ECO:0000313" key="3">
    <source>
        <dbReference type="Proteomes" id="UP000717996"/>
    </source>
</evidence>
<comment type="caution">
    <text evidence="2">The sequence shown here is derived from an EMBL/GenBank/DDBJ whole genome shotgun (WGS) entry which is preliminary data.</text>
</comment>
<dbReference type="EMBL" id="JAANIT010000579">
    <property type="protein sequence ID" value="KAG1546293.1"/>
    <property type="molecule type" value="Genomic_DNA"/>
</dbReference>
<organism evidence="2 3">
    <name type="scientific">Rhizopus oryzae</name>
    <name type="common">Mucormycosis agent</name>
    <name type="synonym">Rhizopus arrhizus var. delemar</name>
    <dbReference type="NCBI Taxonomy" id="64495"/>
    <lineage>
        <taxon>Eukaryota</taxon>
        <taxon>Fungi</taxon>
        <taxon>Fungi incertae sedis</taxon>
        <taxon>Mucoromycota</taxon>
        <taxon>Mucoromycotina</taxon>
        <taxon>Mucoromycetes</taxon>
        <taxon>Mucorales</taxon>
        <taxon>Mucorineae</taxon>
        <taxon>Rhizopodaceae</taxon>
        <taxon>Rhizopus</taxon>
    </lineage>
</organism>
<sequence length="126" mass="13954">MFLIAEQYPSQIAVAATKEGSRKIAEINFNPLNTAIDHILRDGITFENDTDRVNQDEAQQGSSSINVMSMNPSSTVSNVMKRKRYVQIEPTNEQKIHPAILETTEVDSELVSTLEVPAGLFSGFLL</sequence>
<protein>
    <submittedName>
        <fullName evidence="2">Uncharacterized protein</fullName>
    </submittedName>
</protein>
<evidence type="ECO:0000256" key="1">
    <source>
        <dbReference type="SAM" id="MobiDB-lite"/>
    </source>
</evidence>
<dbReference type="AlphaFoldDB" id="A0A9P6YEA3"/>
<feature type="region of interest" description="Disordered" evidence="1">
    <location>
        <begin position="50"/>
        <end position="76"/>
    </location>
</feature>
<dbReference type="Proteomes" id="UP000717996">
    <property type="component" value="Unassembled WGS sequence"/>
</dbReference>
<name>A0A9P6YEA3_RHIOR</name>
<evidence type="ECO:0000313" key="2">
    <source>
        <dbReference type="EMBL" id="KAG1546293.1"/>
    </source>
</evidence>
<gene>
    <name evidence="2" type="ORF">G6F51_004962</name>
</gene>
<reference evidence="2" key="1">
    <citation type="journal article" date="2020" name="Microb. Genom.">
        <title>Genetic diversity of clinical and environmental Mucorales isolates obtained from an investigation of mucormycosis cases among solid organ transplant recipients.</title>
        <authorList>
            <person name="Nguyen M.H."/>
            <person name="Kaul D."/>
            <person name="Muto C."/>
            <person name="Cheng S.J."/>
            <person name="Richter R.A."/>
            <person name="Bruno V.M."/>
            <person name="Liu G."/>
            <person name="Beyhan S."/>
            <person name="Sundermann A.J."/>
            <person name="Mounaud S."/>
            <person name="Pasculle A.W."/>
            <person name="Nierman W.C."/>
            <person name="Driscoll E."/>
            <person name="Cumbie R."/>
            <person name="Clancy C.J."/>
            <person name="Dupont C.L."/>
        </authorList>
    </citation>
    <scope>NUCLEOTIDE SEQUENCE</scope>
    <source>
        <strain evidence="2">GL16</strain>
    </source>
</reference>
<accession>A0A9P6YEA3</accession>
<feature type="compositionally biased region" description="Polar residues" evidence="1">
    <location>
        <begin position="56"/>
        <end position="76"/>
    </location>
</feature>
<proteinExistence type="predicted"/>